<dbReference type="AlphaFoldDB" id="A0A2N3I0J2"/>
<comment type="caution">
    <text evidence="1">The sequence shown here is derived from an EMBL/GenBank/DDBJ whole genome shotgun (WGS) entry which is preliminary data.</text>
</comment>
<gene>
    <name evidence="1" type="ORF">BZG02_07255</name>
</gene>
<protein>
    <submittedName>
        <fullName evidence="1">Uncharacterized protein</fullName>
    </submittedName>
</protein>
<keyword evidence="2" id="KW-1185">Reference proteome</keyword>
<evidence type="ECO:0000313" key="1">
    <source>
        <dbReference type="EMBL" id="PKQ63814.1"/>
    </source>
</evidence>
<proteinExistence type="predicted"/>
<organism evidence="1 2">
    <name type="scientific">Labilibaculum filiforme</name>
    <dbReference type="NCBI Taxonomy" id="1940526"/>
    <lineage>
        <taxon>Bacteria</taxon>
        <taxon>Pseudomonadati</taxon>
        <taxon>Bacteroidota</taxon>
        <taxon>Bacteroidia</taxon>
        <taxon>Marinilabiliales</taxon>
        <taxon>Marinifilaceae</taxon>
        <taxon>Labilibaculum</taxon>
    </lineage>
</organism>
<reference evidence="1 2" key="1">
    <citation type="journal article" date="2017" name="Front. Microbiol.">
        <title>Labilibaculum manganireducens gen. nov., sp. nov. and Labilibaculum filiforme sp. nov., Novel Bacteroidetes Isolated from Subsurface Sediments of the Baltic Sea.</title>
        <authorList>
            <person name="Vandieken V."/>
            <person name="Marshall I.P."/>
            <person name="Niemann H."/>
            <person name="Engelen B."/>
            <person name="Cypionka H."/>
        </authorList>
    </citation>
    <scope>NUCLEOTIDE SEQUENCE [LARGE SCALE GENOMIC DNA]</scope>
    <source>
        <strain evidence="1 2">59.16B</strain>
    </source>
</reference>
<evidence type="ECO:0000313" key="2">
    <source>
        <dbReference type="Proteomes" id="UP000233535"/>
    </source>
</evidence>
<sequence length="130" mass="15728">MHLNLTYPMKQEKAYLLLNRQLIDIIANSERILNGNDSSEELESFARYSNELKRYVDERIEDEAFRKACNEIPTIHYELTQIHFWQYLLLPAWWISLFIDYQARKVIKTKVKIAQEKYRRLHILAQNQLN</sequence>
<dbReference type="EMBL" id="MVDD01000004">
    <property type="protein sequence ID" value="PKQ63814.1"/>
    <property type="molecule type" value="Genomic_DNA"/>
</dbReference>
<dbReference type="Proteomes" id="UP000233535">
    <property type="component" value="Unassembled WGS sequence"/>
</dbReference>
<name>A0A2N3I0J2_9BACT</name>
<accession>A0A2N3I0J2</accession>